<dbReference type="Gene3D" id="3.40.50.1910">
    <property type="match status" value="1"/>
</dbReference>
<proteinExistence type="inferred from homology"/>
<protein>
    <recommendedName>
        <fullName evidence="4">Vacuolar protein sorting-associated protein</fullName>
    </recommendedName>
</protein>
<dbReference type="InterPro" id="IPR036045">
    <property type="entry name" value="Sec1-like_sf"/>
</dbReference>
<dbReference type="Gene3D" id="1.25.40.60">
    <property type="match status" value="1"/>
</dbReference>
<dbReference type="Proteomes" id="UP000008076">
    <property type="component" value="Unassembled WGS sequence"/>
</dbReference>
<dbReference type="OrthoDB" id="10251230at2759"/>
<dbReference type="Pfam" id="PF00995">
    <property type="entry name" value="Sec1"/>
    <property type="match status" value="1"/>
</dbReference>
<name>B0EMF5_ENTDS</name>
<dbReference type="GO" id="GO:0016192">
    <property type="term" value="P:vesicle-mediated transport"/>
    <property type="evidence" value="ECO:0007669"/>
    <property type="project" value="InterPro"/>
</dbReference>
<accession>B0EMF5</accession>
<dbReference type="SUPFAM" id="SSF56815">
    <property type="entry name" value="Sec1/munc18-like (SM) proteins"/>
    <property type="match status" value="1"/>
</dbReference>
<gene>
    <name evidence="2" type="ORF">EDI_319560</name>
</gene>
<dbReference type="PANTHER" id="PTHR11679">
    <property type="entry name" value="VESICLE PROTEIN SORTING-ASSOCIATED"/>
    <property type="match status" value="1"/>
</dbReference>
<dbReference type="InterPro" id="IPR043127">
    <property type="entry name" value="Sec-1-like_dom3a"/>
</dbReference>
<dbReference type="Gene3D" id="3.40.50.2060">
    <property type="match status" value="1"/>
</dbReference>
<evidence type="ECO:0000313" key="2">
    <source>
        <dbReference type="EMBL" id="EDR24293.1"/>
    </source>
</evidence>
<sequence>MEYKGVLELQRKQQNILTSMLKLNQNDILNNNEEELFWKVIIFDQFNSDLLSLQLRVGDVRKYGVTLMLNIKQPRQILDDVPAIYFIEATKENLDQIINDMKSRMYLNFTICFSSKISSELLQYFANCCLENKVERMIYKIEDLYINYHVLETQLFTLSISNSYQKFNDPQIKEENALKLIDNITNSLMSICITLKEIPIIRARNGSLEDVIAKELTQKLNLFNIQNPTFFQRGVSTRPLMLITNRNHDISAGLLHGWNYQALIKEVMEYKMNRVKINDHWEDIDITSDFWKECKNGIIPDVTDIIQNKTKELITEKEKFQVVANSFGINFDENVEVNLNEEEKKVLQSEGMMKYGEKMTEIRQLKKDIDLHTIIAREIIENIKKREIDLLFSYEDNVMSQITVDLNALNLFIERIQNENDLIRLFYIYLLNSNESNLLQKVLEQKNISLKALNYMKKLKQTQEYLRLTKEKKKEIGFAGMMSDMFGKVVERLLPSDKNMAVTVLVDTITECKKSELESEYNYYDPKISTSNILDNRRSIQFKDSIVFVIGGGNYTEYSNIQQYADRNGKRIIYGATELMNGEQLLSQINSIV</sequence>
<keyword evidence="3" id="KW-1185">Reference proteome</keyword>
<dbReference type="eggNOG" id="KOG1301">
    <property type="taxonomic scope" value="Eukaryota"/>
</dbReference>
<dbReference type="VEuPathDB" id="AmoebaDB:EDI_319560"/>
<dbReference type="InterPro" id="IPR001619">
    <property type="entry name" value="Sec1-like"/>
</dbReference>
<organism evidence="3">
    <name type="scientific">Entamoeba dispar (strain ATCC PRA-260 / SAW760)</name>
    <dbReference type="NCBI Taxonomy" id="370354"/>
    <lineage>
        <taxon>Eukaryota</taxon>
        <taxon>Amoebozoa</taxon>
        <taxon>Evosea</taxon>
        <taxon>Archamoebae</taxon>
        <taxon>Mastigamoebida</taxon>
        <taxon>Entamoebidae</taxon>
        <taxon>Entamoeba</taxon>
    </lineage>
</organism>
<dbReference type="OMA" id="VNDLRAW"/>
<dbReference type="EMBL" id="DS549989">
    <property type="protein sequence ID" value="EDR24293.1"/>
    <property type="molecule type" value="Genomic_DNA"/>
</dbReference>
<evidence type="ECO:0000313" key="3">
    <source>
        <dbReference type="Proteomes" id="UP000008076"/>
    </source>
</evidence>
<dbReference type="RefSeq" id="XP_001739331.1">
    <property type="nucleotide sequence ID" value="XM_001739279.1"/>
</dbReference>
<dbReference type="GeneID" id="5884464"/>
<dbReference type="KEGG" id="edi:EDI_319560"/>
<dbReference type="InterPro" id="IPR043154">
    <property type="entry name" value="Sec-1-like_dom1"/>
</dbReference>
<dbReference type="PIRSF" id="PIRSF005715">
    <property type="entry name" value="VPS45_Sec1"/>
    <property type="match status" value="1"/>
</dbReference>
<comment type="similarity">
    <text evidence="1">Belongs to the STXBP/unc-18/SEC1 family.</text>
</comment>
<dbReference type="Gene3D" id="3.90.830.10">
    <property type="entry name" value="Syntaxin Binding Protein 1, Chain A, domain 2"/>
    <property type="match status" value="1"/>
</dbReference>
<evidence type="ECO:0000256" key="1">
    <source>
        <dbReference type="ARBA" id="ARBA00009884"/>
    </source>
</evidence>
<dbReference type="InterPro" id="IPR027482">
    <property type="entry name" value="Sec1-like_dom2"/>
</dbReference>
<evidence type="ECO:0008006" key="4">
    <source>
        <dbReference type="Google" id="ProtNLM"/>
    </source>
</evidence>
<dbReference type="AlphaFoldDB" id="B0EMF5"/>
<reference evidence="3" key="1">
    <citation type="submission" date="2007-12" db="EMBL/GenBank/DDBJ databases">
        <title>Annotation of Entamoeba dispar SAW760.</title>
        <authorList>
            <person name="Lorenzi H."/>
            <person name="Inman J."/>
            <person name="Schobel S."/>
            <person name="Amedeo P."/>
            <person name="Caler E."/>
        </authorList>
    </citation>
    <scope>NUCLEOTIDE SEQUENCE [LARGE SCALE GENOMIC DNA]</scope>
    <source>
        <strain evidence="3">ATCC PRA-260 / SAW760</strain>
    </source>
</reference>